<keyword evidence="12" id="KW-0967">Endosome</keyword>
<keyword evidence="11" id="KW-0677">Repeat</keyword>
<keyword evidence="9" id="KW-0963">Cytoplasm</keyword>
<dbReference type="InterPro" id="IPR011992">
    <property type="entry name" value="EF-hand-dom_pair"/>
</dbReference>
<keyword evidence="24" id="KW-1185">Reference proteome</keyword>
<dbReference type="InterPro" id="IPR013182">
    <property type="entry name" value="DUF1720"/>
</dbReference>
<dbReference type="OMA" id="GMPGQWG"/>
<dbReference type="SMART" id="SM00054">
    <property type="entry name" value="EFh"/>
    <property type="match status" value="2"/>
</dbReference>
<dbReference type="PROSITE" id="PS51082">
    <property type="entry name" value="WH2"/>
    <property type="match status" value="1"/>
</dbReference>
<dbReference type="Gene3D" id="1.10.238.10">
    <property type="entry name" value="EF-hand"/>
    <property type="match status" value="2"/>
</dbReference>
<feature type="compositionally biased region" description="Polar residues" evidence="19">
    <location>
        <begin position="213"/>
        <end position="227"/>
    </location>
</feature>
<evidence type="ECO:0000256" key="14">
    <source>
        <dbReference type="ARBA" id="ARBA00023136"/>
    </source>
</evidence>
<evidence type="ECO:0000256" key="6">
    <source>
        <dbReference type="ARBA" id="ARBA00015110"/>
    </source>
</evidence>
<dbReference type="FunFam" id="1.10.238.10:FF:000349">
    <property type="entry name" value="Actin cytoskeleton-regulatory complex protein PAN1"/>
    <property type="match status" value="1"/>
</dbReference>
<evidence type="ECO:0000256" key="7">
    <source>
        <dbReference type="ARBA" id="ARBA00020728"/>
    </source>
</evidence>
<evidence type="ECO:0000256" key="5">
    <source>
        <dbReference type="ARBA" id="ARBA00011159"/>
    </source>
</evidence>
<feature type="compositionally biased region" description="Acidic residues" evidence="19">
    <location>
        <begin position="953"/>
        <end position="969"/>
    </location>
</feature>
<evidence type="ECO:0000259" key="21">
    <source>
        <dbReference type="PROSITE" id="PS50222"/>
    </source>
</evidence>
<feature type="compositionally biased region" description="Low complexity" evidence="19">
    <location>
        <begin position="1305"/>
        <end position="1318"/>
    </location>
</feature>
<dbReference type="PANTHER" id="PTHR11216">
    <property type="entry name" value="EH DOMAIN"/>
    <property type="match status" value="1"/>
</dbReference>
<evidence type="ECO:0000256" key="10">
    <source>
        <dbReference type="ARBA" id="ARBA00022583"/>
    </source>
</evidence>
<evidence type="ECO:0000256" key="15">
    <source>
        <dbReference type="ARBA" id="ARBA00023203"/>
    </source>
</evidence>
<feature type="domain" description="EH" evidence="20">
    <location>
        <begin position="341"/>
        <end position="430"/>
    </location>
</feature>
<dbReference type="CDD" id="cd00052">
    <property type="entry name" value="EH"/>
    <property type="match status" value="2"/>
</dbReference>
<dbReference type="GO" id="GO:0003779">
    <property type="term" value="F:actin binding"/>
    <property type="evidence" value="ECO:0007669"/>
    <property type="project" value="UniProtKB-KW"/>
</dbReference>
<dbReference type="InterPro" id="IPR003124">
    <property type="entry name" value="WH2_dom"/>
</dbReference>
<feature type="region of interest" description="Disordered" evidence="19">
    <location>
        <begin position="489"/>
        <end position="518"/>
    </location>
</feature>
<dbReference type="GO" id="GO:0005886">
    <property type="term" value="C:plasma membrane"/>
    <property type="evidence" value="ECO:0007669"/>
    <property type="project" value="UniProtKB-SubCell"/>
</dbReference>
<keyword evidence="13 18" id="KW-0175">Coiled coil</keyword>
<evidence type="ECO:0000256" key="13">
    <source>
        <dbReference type="ARBA" id="ARBA00023054"/>
    </source>
</evidence>
<dbReference type="InterPro" id="IPR000261">
    <property type="entry name" value="EH_dom"/>
</dbReference>
<feature type="compositionally biased region" description="Low complexity" evidence="19">
    <location>
        <begin position="192"/>
        <end position="205"/>
    </location>
</feature>
<gene>
    <name evidence="23" type="ORF">PCON_12000</name>
</gene>
<feature type="compositionally biased region" description="Pro residues" evidence="19">
    <location>
        <begin position="1270"/>
        <end position="1283"/>
    </location>
</feature>
<dbReference type="GO" id="GO:0030479">
    <property type="term" value="C:actin cortical patch"/>
    <property type="evidence" value="ECO:0007669"/>
    <property type="project" value="UniProtKB-SubCell"/>
</dbReference>
<proteinExistence type="inferred from homology"/>
<comment type="subunit">
    <text evidence="5">Component of the PAN1 actin cytoskeleton-regulatory complex.</text>
</comment>
<dbReference type="EMBL" id="HF935702">
    <property type="protein sequence ID" value="CCX31923.1"/>
    <property type="molecule type" value="Genomic_DNA"/>
</dbReference>
<feature type="compositionally biased region" description="Basic and acidic residues" evidence="19">
    <location>
        <begin position="769"/>
        <end position="797"/>
    </location>
</feature>
<evidence type="ECO:0000256" key="19">
    <source>
        <dbReference type="SAM" id="MobiDB-lite"/>
    </source>
</evidence>
<reference evidence="23 24" key="1">
    <citation type="journal article" date="2013" name="PLoS Genet.">
        <title>The genome and development-dependent transcriptomes of Pyronema confluens: a window into fungal evolution.</title>
        <authorList>
            <person name="Traeger S."/>
            <person name="Altegoer F."/>
            <person name="Freitag M."/>
            <person name="Gabaldon T."/>
            <person name="Kempken F."/>
            <person name="Kumar A."/>
            <person name="Marcet-Houben M."/>
            <person name="Poggeler S."/>
            <person name="Stajich J.E."/>
            <person name="Nowrousian M."/>
        </authorList>
    </citation>
    <scope>NUCLEOTIDE SEQUENCE [LARGE SCALE GENOMIC DNA]</scope>
    <source>
        <strain evidence="24">CBS 100304</strain>
        <tissue evidence="23">Vegetative mycelium</tissue>
    </source>
</reference>
<feature type="compositionally biased region" description="Basic and acidic residues" evidence="19">
    <location>
        <begin position="986"/>
        <end position="998"/>
    </location>
</feature>
<keyword evidence="14" id="KW-0472">Membrane</keyword>
<feature type="region of interest" description="Disordered" evidence="19">
    <location>
        <begin position="1"/>
        <end position="38"/>
    </location>
</feature>
<feature type="domain" description="EH" evidence="20">
    <location>
        <begin position="54"/>
        <end position="133"/>
    </location>
</feature>
<comment type="subcellular location">
    <subcellularLocation>
        <location evidence="3">Cell membrane</location>
        <topology evidence="3">Peripheral membrane protein</topology>
        <orientation evidence="3">Cytoplasmic side</orientation>
    </subcellularLocation>
    <subcellularLocation>
        <location evidence="2">Cytoplasm</location>
        <location evidence="2">Cytoskeleton</location>
        <location evidence="2">Actin patch</location>
    </subcellularLocation>
    <subcellularLocation>
        <location evidence="1">Endosome membrane</location>
        <topology evidence="1">Peripheral membrane protein</topology>
        <orientation evidence="1">Cytoplasmic side</orientation>
    </subcellularLocation>
</comment>
<dbReference type="Pfam" id="PF02205">
    <property type="entry name" value="WH2"/>
    <property type="match status" value="1"/>
</dbReference>
<feature type="region of interest" description="Disordered" evidence="19">
    <location>
        <begin position="853"/>
        <end position="973"/>
    </location>
</feature>
<comment type="similarity">
    <text evidence="4">Belongs to the PAN1 family.</text>
</comment>
<feature type="compositionally biased region" description="Basic and acidic residues" evidence="19">
    <location>
        <begin position="733"/>
        <end position="744"/>
    </location>
</feature>
<feature type="compositionally biased region" description="Basic and acidic residues" evidence="19">
    <location>
        <begin position="1006"/>
        <end position="1017"/>
    </location>
</feature>
<dbReference type="GO" id="GO:0010008">
    <property type="term" value="C:endosome membrane"/>
    <property type="evidence" value="ECO:0007669"/>
    <property type="project" value="UniProtKB-SubCell"/>
</dbReference>
<feature type="domain" description="EF-hand" evidence="21">
    <location>
        <begin position="374"/>
        <end position="409"/>
    </location>
</feature>
<evidence type="ECO:0000256" key="2">
    <source>
        <dbReference type="ARBA" id="ARBA00004134"/>
    </source>
</evidence>
<feature type="region of interest" description="Disordered" evidence="19">
    <location>
        <begin position="986"/>
        <end position="1017"/>
    </location>
</feature>
<dbReference type="eggNOG" id="KOG0998">
    <property type="taxonomic scope" value="Eukaryota"/>
</dbReference>
<feature type="compositionally biased region" description="Pro residues" evidence="19">
    <location>
        <begin position="1293"/>
        <end position="1304"/>
    </location>
</feature>
<evidence type="ECO:0000313" key="24">
    <source>
        <dbReference type="Proteomes" id="UP000018144"/>
    </source>
</evidence>
<feature type="region of interest" description="Disordered" evidence="19">
    <location>
        <begin position="629"/>
        <end position="745"/>
    </location>
</feature>
<dbReference type="PRINTS" id="PR01217">
    <property type="entry name" value="PRICHEXTENSN"/>
</dbReference>
<feature type="region of interest" description="Disordered" evidence="19">
    <location>
        <begin position="150"/>
        <end position="253"/>
    </location>
</feature>
<evidence type="ECO:0000256" key="12">
    <source>
        <dbReference type="ARBA" id="ARBA00022753"/>
    </source>
</evidence>
<feature type="compositionally biased region" description="Acidic residues" evidence="19">
    <location>
        <begin position="1166"/>
        <end position="1178"/>
    </location>
</feature>
<feature type="compositionally biased region" description="Pro residues" evidence="19">
    <location>
        <begin position="1319"/>
        <end position="1338"/>
    </location>
</feature>
<keyword evidence="10" id="KW-0254">Endocytosis</keyword>
<feature type="compositionally biased region" description="Low complexity" evidence="19">
    <location>
        <begin position="228"/>
        <end position="244"/>
    </location>
</feature>
<feature type="compositionally biased region" description="Polar residues" evidence="19">
    <location>
        <begin position="162"/>
        <end position="191"/>
    </location>
</feature>
<dbReference type="GO" id="GO:0016197">
    <property type="term" value="P:endosomal transport"/>
    <property type="evidence" value="ECO:0007669"/>
    <property type="project" value="TreeGrafter"/>
</dbReference>
<dbReference type="STRING" id="1076935.U4LIZ8"/>
<feature type="compositionally biased region" description="Basic and acidic residues" evidence="19">
    <location>
        <begin position="682"/>
        <end position="709"/>
    </location>
</feature>
<keyword evidence="15" id="KW-0009">Actin-binding</keyword>
<keyword evidence="16" id="KW-0206">Cytoskeleton</keyword>
<sequence length="1373" mass="148496">MFPGGGYLNPNGGRTGAPQYGQPQQQQPQQTGFPGQMNPQPTGFMGLSFVTQDDQTKFEQLFKAAVDNGQALSGDRARTILMKSGLPASDLHQIWTLADTTKSGALLFPEFVLSMYLCSIRKQGKMLPTTLPDVVRNEVSGMVDIISFGIADTAPPAPPKSNVPSFDITPSRSDNNTPTQSNTSLLGSLSMQPTGFQQPQPTGFQSGMMPQPTGFQIQQPTGFQSVVSQPTGFQQPQPTGFQSSLMSQPAGFGQRPGMGGVPPMPPMPTGLSSLSAGSNFLQSQPTGRPGQWGYVNANQADLPGLEALQKQMMPQPGREGGWNMQGLVGNAPIPWAVTKIEKQMYDKIFDGWDGLRKGFIGGDVAIEVFGQSGLPKDDLMRIWTLADPTNKGKLDKDEFAIAMHLIYRKLNGHDVPARLPPELIPPSTKKLTESVNTVKSFLQKGRESPAAGGVSYLKSRSFHGNGGQDGLAKDGTRYKFNDDAASTVYKSSARHRNRGASPAPRETSSPAPEELSLDQLRKKVKEKRILLDAIDIKDEARNEDEDALDRRDRRDADDLYRRIRRLQEDIDAHPNSGLRSSDSDAERRQLKRQLQNLSDRLPDIASKVRSTERKIADARLELFRLRDAREHPESASSIVGTGPGGAITESDRLKAKSRAMMQQRLAALTGRPVESSGDDGEAASRRLADESQKINSEKDNNDRMTRDVEDSVSQFKRTLEDSLNEVGGSSKEGASEHEKRRWEDGLGVEDEVKDFIFELQRQSRSAASRKADDRGSSRRDDYSDRRPATTKPFEDRTAAVTPPPRAATTTPSAPVAAGSGYNAFSSAEERAAYIKQQAEQKMAERLAALGINHRMTVNVGETPQQRAEREQKEREERIRKADEEEAQREKLRQARLQEHMPAPPPVTSPKRNSKPPPPPPTRKNDAQVKADAERKRQEEEALQREQEAKAAEIEELEQQASNEEDELLREEEAAQARLRALEEEMRLGKLKKKEEAAKKKAALAAQKEKEAQLAERRAKIEAARREEERLMELKRQLEEEDSSSDDEEPETVDRNQPTIPAPPPPPPPPPPPQAPVAPSPAPPMPGALPPSPPAVATPPPPPPPPPAPPVPAPQPPTSSSSNNPFFGMTSAPAGSNNPFFALTNPSAPAPPPANKKVYVPNHNDDDWSDDEPEDSDDEVPTRFNASKMAANLFSNMAPGISSPVEERPSSVPPPAPVMTPPPAPPSAPPAPSMGFDAPPPPPPPAPEMDFAAPPPPPPPAPMDFGFGSPSAPPPPPPPPPPAPSMDMGFGAAPPAPPPPPPVPSMPGMMAMPGMAAPGAAPPAPPPPPMMAPMGPPAGLPDRGNLLSEIGMGVRLKKAVTKDRSSASTAGRVL</sequence>
<dbReference type="Pfam" id="PF08226">
    <property type="entry name" value="DUF1720"/>
    <property type="match status" value="1"/>
</dbReference>
<dbReference type="SMART" id="SM00027">
    <property type="entry name" value="EH"/>
    <property type="match status" value="2"/>
</dbReference>
<evidence type="ECO:0000256" key="9">
    <source>
        <dbReference type="ARBA" id="ARBA00022490"/>
    </source>
</evidence>
<feature type="compositionally biased region" description="Basic and acidic residues" evidence="19">
    <location>
        <begin position="866"/>
        <end position="898"/>
    </location>
</feature>
<evidence type="ECO:0000256" key="17">
    <source>
        <dbReference type="ARBA" id="ARBA00025194"/>
    </source>
</evidence>
<evidence type="ECO:0000256" key="1">
    <source>
        <dbReference type="ARBA" id="ARBA00004125"/>
    </source>
</evidence>
<dbReference type="PROSITE" id="PS50031">
    <property type="entry name" value="EH"/>
    <property type="match status" value="2"/>
</dbReference>
<name>U4LIZ8_PYROM</name>
<dbReference type="SUPFAM" id="SSF47473">
    <property type="entry name" value="EF-hand"/>
    <property type="match status" value="2"/>
</dbReference>
<evidence type="ECO:0000259" key="20">
    <source>
        <dbReference type="PROSITE" id="PS50031"/>
    </source>
</evidence>
<feature type="compositionally biased region" description="Acidic residues" evidence="19">
    <location>
        <begin position="1038"/>
        <end position="1050"/>
    </location>
</feature>
<protein>
    <recommendedName>
        <fullName evidence="6">Actin cytoskeleton-regulatory complex protein PAN1</fullName>
    </recommendedName>
    <alternativeName>
        <fullName evidence="7">Actin cytoskeleton-regulatory complex protein pan1</fullName>
    </alternativeName>
</protein>
<comment type="function">
    <text evidence="17">Component of the PAN1 actin cytoskeleton-regulatory complex required for the internalization of endosomes during actin-coupled endocytosis. The complex links the site of endocytosis to the cell membrane-associated actin cytoskeleton. Mediates uptake of external molecules and vacuolar degradation of plasma membrane proteins. Plays a role in the proper organization of the cell membrane-associated actin cytoskeleton and promotes its destabilization.</text>
</comment>
<accession>U4LIZ8</accession>
<keyword evidence="8" id="KW-1003">Cell membrane</keyword>
<dbReference type="Pfam" id="PF12763">
    <property type="entry name" value="EH"/>
    <property type="match status" value="2"/>
</dbReference>
<dbReference type="OrthoDB" id="2015333at2759"/>
<dbReference type="PROSITE" id="PS50222">
    <property type="entry name" value="EF_HAND_2"/>
    <property type="match status" value="1"/>
</dbReference>
<evidence type="ECO:0000256" key="8">
    <source>
        <dbReference type="ARBA" id="ARBA00022475"/>
    </source>
</evidence>
<dbReference type="InterPro" id="IPR002048">
    <property type="entry name" value="EF_hand_dom"/>
</dbReference>
<dbReference type="GO" id="GO:0006897">
    <property type="term" value="P:endocytosis"/>
    <property type="evidence" value="ECO:0007669"/>
    <property type="project" value="UniProtKB-KW"/>
</dbReference>
<feature type="region of interest" description="Disordered" evidence="19">
    <location>
        <begin position="761"/>
        <end position="820"/>
    </location>
</feature>
<feature type="compositionally biased region" description="Pro residues" evidence="19">
    <location>
        <begin position="1210"/>
        <end position="1261"/>
    </location>
</feature>
<evidence type="ECO:0000256" key="18">
    <source>
        <dbReference type="SAM" id="Coils"/>
    </source>
</evidence>
<evidence type="ECO:0000256" key="16">
    <source>
        <dbReference type="ARBA" id="ARBA00023212"/>
    </source>
</evidence>
<feature type="region of interest" description="Disordered" evidence="19">
    <location>
        <begin position="1031"/>
        <end position="1345"/>
    </location>
</feature>
<evidence type="ECO:0000256" key="3">
    <source>
        <dbReference type="ARBA" id="ARBA00004413"/>
    </source>
</evidence>
<feature type="compositionally biased region" description="Low complexity" evidence="19">
    <location>
        <begin position="16"/>
        <end position="36"/>
    </location>
</feature>
<feature type="coiled-coil region" evidence="18">
    <location>
        <begin position="580"/>
        <end position="628"/>
    </location>
</feature>
<feature type="compositionally biased region" description="Pro residues" evidence="19">
    <location>
        <begin position="1059"/>
        <end position="1116"/>
    </location>
</feature>
<feature type="domain" description="WH2" evidence="22">
    <location>
        <begin position="1341"/>
        <end position="1358"/>
    </location>
</feature>
<evidence type="ECO:0000259" key="22">
    <source>
        <dbReference type="PROSITE" id="PS51082"/>
    </source>
</evidence>
<evidence type="ECO:0000256" key="11">
    <source>
        <dbReference type="ARBA" id="ARBA00022737"/>
    </source>
</evidence>
<dbReference type="GO" id="GO:0005509">
    <property type="term" value="F:calcium ion binding"/>
    <property type="evidence" value="ECO:0007669"/>
    <property type="project" value="InterPro"/>
</dbReference>
<feature type="compositionally biased region" description="Low complexity" evidence="19">
    <location>
        <begin position="806"/>
        <end position="817"/>
    </location>
</feature>
<organism evidence="23 24">
    <name type="scientific">Pyronema omphalodes (strain CBS 100304)</name>
    <name type="common">Pyronema confluens</name>
    <dbReference type="NCBI Taxonomy" id="1076935"/>
    <lineage>
        <taxon>Eukaryota</taxon>
        <taxon>Fungi</taxon>
        <taxon>Dikarya</taxon>
        <taxon>Ascomycota</taxon>
        <taxon>Pezizomycotina</taxon>
        <taxon>Pezizomycetes</taxon>
        <taxon>Pezizales</taxon>
        <taxon>Pyronemataceae</taxon>
        <taxon>Pyronema</taxon>
    </lineage>
</organism>
<dbReference type="PANTHER" id="PTHR11216:SF173">
    <property type="entry name" value="ACTIN CYTOSKELETON-REGULATORY COMPLEX PROTEIN PAN1"/>
    <property type="match status" value="1"/>
</dbReference>
<dbReference type="Proteomes" id="UP000018144">
    <property type="component" value="Unassembled WGS sequence"/>
</dbReference>
<evidence type="ECO:0000313" key="23">
    <source>
        <dbReference type="EMBL" id="CCX31923.1"/>
    </source>
</evidence>
<evidence type="ECO:0000256" key="4">
    <source>
        <dbReference type="ARBA" id="ARBA00009351"/>
    </source>
</evidence>
<feature type="compositionally biased region" description="Basic and acidic residues" evidence="19">
    <location>
        <begin position="922"/>
        <end position="952"/>
    </location>
</feature>